<dbReference type="Gene3D" id="3.30.1360.120">
    <property type="entry name" value="Probable tRNA modification gtpase trme, domain 1"/>
    <property type="match status" value="1"/>
</dbReference>
<dbReference type="GO" id="GO:0032259">
    <property type="term" value="P:methylation"/>
    <property type="evidence" value="ECO:0007669"/>
    <property type="project" value="UniProtKB-KW"/>
</dbReference>
<evidence type="ECO:0000313" key="3">
    <source>
        <dbReference type="EMBL" id="OFV72168.1"/>
    </source>
</evidence>
<dbReference type="Pfam" id="PF01571">
    <property type="entry name" value="GCV_T"/>
    <property type="match status" value="1"/>
</dbReference>
<evidence type="ECO:0000256" key="1">
    <source>
        <dbReference type="PIRSR" id="PIRSR006487-1"/>
    </source>
</evidence>
<keyword evidence="3" id="KW-0489">Methyltransferase</keyword>
<dbReference type="SUPFAM" id="SSF103025">
    <property type="entry name" value="Folate-binding domain"/>
    <property type="match status" value="1"/>
</dbReference>
<dbReference type="PANTHER" id="PTHR43757">
    <property type="entry name" value="AMINOMETHYLTRANSFERASE"/>
    <property type="match status" value="1"/>
</dbReference>
<dbReference type="InterPro" id="IPR029043">
    <property type="entry name" value="GcvT/YgfZ_C"/>
</dbReference>
<dbReference type="InterPro" id="IPR006222">
    <property type="entry name" value="GCVT_N"/>
</dbReference>
<feature type="domain" description="GCVT N-terminal" evidence="2">
    <location>
        <begin position="50"/>
        <end position="229"/>
    </location>
</feature>
<dbReference type="AlphaFoldDB" id="A0A1F2PLB0"/>
<keyword evidence="3" id="KW-0808">Transferase</keyword>
<dbReference type="PANTHER" id="PTHR43757:SF2">
    <property type="entry name" value="AMINOMETHYLTRANSFERASE, MITOCHONDRIAL"/>
    <property type="match status" value="1"/>
</dbReference>
<dbReference type="GO" id="GO:0004047">
    <property type="term" value="F:aminomethyltransferase activity"/>
    <property type="evidence" value="ECO:0007669"/>
    <property type="project" value="UniProtKB-EC"/>
</dbReference>
<dbReference type="EC" id="2.1.2.10" evidence="3"/>
<organism evidence="3 4">
    <name type="scientific">Acetobacterium wieringae</name>
    <dbReference type="NCBI Taxonomy" id="52694"/>
    <lineage>
        <taxon>Bacteria</taxon>
        <taxon>Bacillati</taxon>
        <taxon>Bacillota</taxon>
        <taxon>Clostridia</taxon>
        <taxon>Eubacteriales</taxon>
        <taxon>Eubacteriaceae</taxon>
        <taxon>Acetobacterium</taxon>
    </lineage>
</organism>
<protein>
    <submittedName>
        <fullName evidence="3">Aminomethyltransferase</fullName>
        <ecNumber evidence="3">2.1.2.10</ecNumber>
    </submittedName>
</protein>
<dbReference type="RefSeq" id="WP_070369782.1">
    <property type="nucleotide sequence ID" value="NZ_LKEU01000012.1"/>
</dbReference>
<dbReference type="Proteomes" id="UP000176244">
    <property type="component" value="Unassembled WGS sequence"/>
</dbReference>
<dbReference type="InterPro" id="IPR027266">
    <property type="entry name" value="TrmE/GcvT-like"/>
</dbReference>
<comment type="caution">
    <text evidence="3">The sequence shown here is derived from an EMBL/GenBank/DDBJ whole genome shotgun (WGS) entry which is preliminary data.</text>
</comment>
<reference evidence="3 4" key="1">
    <citation type="submission" date="2015-09" db="EMBL/GenBank/DDBJ databases">
        <title>Genome sequence of Acetobacterium wieringae DSM 1911.</title>
        <authorList>
            <person name="Poehlein A."/>
            <person name="Bengelsdorf F.R."/>
            <person name="Schiel-Bengelsdorf B."/>
            <person name="Duerre P."/>
            <person name="Daniel R."/>
        </authorList>
    </citation>
    <scope>NUCLEOTIDE SEQUENCE [LARGE SCALE GENOMIC DNA]</scope>
    <source>
        <strain evidence="3 4">DSM 1911</strain>
    </source>
</reference>
<feature type="binding site" evidence="1">
    <location>
        <position position="186"/>
    </location>
    <ligand>
        <name>substrate</name>
    </ligand>
</feature>
<sequence length="442" mass="50066">MLNSINQDAFTLFNQGGNLIPYEYTGYKNEILASKSTAWFGTTLNNSPIYDVKGPDAAKFLTSICINSFLKMKPGSIRHAVLCNDQGFILTDGVVMMIAENHFRTYWLNPVVGYYISVTEMEVEGVDLSGKEFFFQLAGPKSLEILEQASQSDLHDIAFTKHRMAKIAGIDVRILRLGMAGTLGYEIHGDAENSEAVYDCIWEVAKTFDAKKLGQVGYTMNHTEAGFPNINMHYPLPWFETEGLKEYLTARPMEGFFNLNRVLVGSVGDDLTTRFVTPYDVGWEYLIKFDHDFPGKAALEEIAKNPQRTMVTLEWNPDDLGEIFASQFRGQDVEPFETMDDRPMDMYYNSGFSMYYHADKVLADGREIGISSGRLNSYFYQRMISLAFIKPEYAALGKELTVVWGTPGKPQKEIRVTVARSPYMNLENNKEIDVNDIPKYSK</sequence>
<accession>A0A1F2PLB0</accession>
<dbReference type="PIRSF" id="PIRSF006487">
    <property type="entry name" value="GcvT"/>
    <property type="match status" value="1"/>
</dbReference>
<dbReference type="STRING" id="52694.ACWI_04180"/>
<evidence type="ECO:0000313" key="4">
    <source>
        <dbReference type="Proteomes" id="UP000176244"/>
    </source>
</evidence>
<dbReference type="EMBL" id="LKEU01000012">
    <property type="protein sequence ID" value="OFV72168.1"/>
    <property type="molecule type" value="Genomic_DNA"/>
</dbReference>
<dbReference type="InterPro" id="IPR028896">
    <property type="entry name" value="GcvT/YgfZ/DmdA"/>
</dbReference>
<name>A0A1F2PLB0_9FIRM</name>
<evidence type="ECO:0000259" key="2">
    <source>
        <dbReference type="Pfam" id="PF01571"/>
    </source>
</evidence>
<dbReference type="GO" id="GO:0008168">
    <property type="term" value="F:methyltransferase activity"/>
    <property type="evidence" value="ECO:0007669"/>
    <property type="project" value="UniProtKB-KW"/>
</dbReference>
<dbReference type="OrthoDB" id="2055370at2"/>
<gene>
    <name evidence="3" type="primary">gcvT_2</name>
    <name evidence="3" type="ORF">ACWI_04180</name>
</gene>
<dbReference type="SUPFAM" id="SSF101790">
    <property type="entry name" value="Aminomethyltransferase beta-barrel domain"/>
    <property type="match status" value="1"/>
</dbReference>
<proteinExistence type="predicted"/>